<name>A0ABV2ZLI8_9ACTN</name>
<dbReference type="Gene3D" id="3.40.50.2000">
    <property type="entry name" value="Glycogen Phosphorylase B"/>
    <property type="match status" value="1"/>
</dbReference>
<proteinExistence type="predicted"/>
<feature type="compositionally biased region" description="Low complexity" evidence="3">
    <location>
        <begin position="24"/>
        <end position="37"/>
    </location>
</feature>
<dbReference type="EMBL" id="JBEZVE010000012">
    <property type="protein sequence ID" value="MEU3783415.1"/>
    <property type="molecule type" value="Genomic_DNA"/>
</dbReference>
<dbReference type="Proteomes" id="UP001550739">
    <property type="component" value="Unassembled WGS sequence"/>
</dbReference>
<protein>
    <recommendedName>
        <fullName evidence="1">D-inositol 3-phosphate glycosyltransferase</fullName>
    </recommendedName>
</protein>
<gene>
    <name evidence="5" type="ORF">AB0E89_23185</name>
</gene>
<dbReference type="CDD" id="cd03801">
    <property type="entry name" value="GT4_PimA-like"/>
    <property type="match status" value="1"/>
</dbReference>
<dbReference type="InterPro" id="IPR001296">
    <property type="entry name" value="Glyco_trans_1"/>
</dbReference>
<organism evidence="5 6">
    <name type="scientific">Streptomyces sp. 900129855</name>
    <dbReference type="NCBI Taxonomy" id="3155129"/>
    <lineage>
        <taxon>Bacteria</taxon>
        <taxon>Bacillati</taxon>
        <taxon>Actinomycetota</taxon>
        <taxon>Actinomycetes</taxon>
        <taxon>Kitasatosporales</taxon>
        <taxon>Streptomycetaceae</taxon>
        <taxon>Streptomyces</taxon>
    </lineage>
</organism>
<dbReference type="SUPFAM" id="SSF53756">
    <property type="entry name" value="UDP-Glycosyltransferase/glycogen phosphorylase"/>
    <property type="match status" value="1"/>
</dbReference>
<keyword evidence="2 5" id="KW-0808">Transferase</keyword>
<dbReference type="RefSeq" id="WP_361704597.1">
    <property type="nucleotide sequence ID" value="NZ_JBEZVE010000012.1"/>
</dbReference>
<keyword evidence="5" id="KW-0328">Glycosyltransferase</keyword>
<evidence type="ECO:0000259" key="4">
    <source>
        <dbReference type="Pfam" id="PF00534"/>
    </source>
</evidence>
<dbReference type="PANTHER" id="PTHR12526">
    <property type="entry name" value="GLYCOSYLTRANSFERASE"/>
    <property type="match status" value="1"/>
</dbReference>
<sequence>MAAERVDIRPPSMGAHSASPLIGAPATPSSSPSSRPASRVAVALHEGFYGASSGTGFSNRALLEVLARTLPPGRLLVLPTHVPHENSGYDQRWTLSTQRLLDSVGAEVAPVPCPHLYDASVHDSETLCEIVGDMACEHLAGAAQSHVIGLDIPFLSLAPYLAGSGSGLLLIPRSTSLLADPANHRRIRWERSGLITAVTRGARVAAISKHMRTHLKHQYGVPAGALVDLPNGLLLHASSTEPPPAPLPPRARAGFLLAMGRAVESKGFEDLIEAVAQLRDEGVRLPHLVLAATGPSRYPTPYQRRLHEQARDHGLDVTFPARFSPVYRTWLRSPALRAVVVPSRAEPFGRIPLEAFAEGAGPVVATRVGGLIETVLDGETGFLAEPDNLRSLAQAIQRALLITAREREHLRRRGQALLTARHDYGATIRSYVRDHIPWALEPVSAERRLP</sequence>
<evidence type="ECO:0000256" key="1">
    <source>
        <dbReference type="ARBA" id="ARBA00021292"/>
    </source>
</evidence>
<keyword evidence="6" id="KW-1185">Reference proteome</keyword>
<evidence type="ECO:0000256" key="2">
    <source>
        <dbReference type="ARBA" id="ARBA00022679"/>
    </source>
</evidence>
<comment type="caution">
    <text evidence="5">The sequence shown here is derived from an EMBL/GenBank/DDBJ whole genome shotgun (WGS) entry which is preliminary data.</text>
</comment>
<feature type="domain" description="Glycosyl transferase family 1" evidence="4">
    <location>
        <begin position="254"/>
        <end position="414"/>
    </location>
</feature>
<dbReference type="GO" id="GO:0016757">
    <property type="term" value="F:glycosyltransferase activity"/>
    <property type="evidence" value="ECO:0007669"/>
    <property type="project" value="UniProtKB-KW"/>
</dbReference>
<evidence type="ECO:0000313" key="5">
    <source>
        <dbReference type="EMBL" id="MEU3783415.1"/>
    </source>
</evidence>
<dbReference type="Pfam" id="PF00534">
    <property type="entry name" value="Glycos_transf_1"/>
    <property type="match status" value="1"/>
</dbReference>
<reference evidence="5 6" key="1">
    <citation type="submission" date="2024-06" db="EMBL/GenBank/DDBJ databases">
        <title>The Natural Products Discovery Center: Release of the First 8490 Sequenced Strains for Exploring Actinobacteria Biosynthetic Diversity.</title>
        <authorList>
            <person name="Kalkreuter E."/>
            <person name="Kautsar S.A."/>
            <person name="Yang D."/>
            <person name="Bader C.D."/>
            <person name="Teijaro C.N."/>
            <person name="Fluegel L."/>
            <person name="Davis C.M."/>
            <person name="Simpson J.R."/>
            <person name="Lauterbach L."/>
            <person name="Steele A.D."/>
            <person name="Gui C."/>
            <person name="Meng S."/>
            <person name="Li G."/>
            <person name="Viehrig K."/>
            <person name="Ye F."/>
            <person name="Su P."/>
            <person name="Kiefer A.F."/>
            <person name="Nichols A."/>
            <person name="Cepeda A.J."/>
            <person name="Yan W."/>
            <person name="Fan B."/>
            <person name="Jiang Y."/>
            <person name="Adhikari A."/>
            <person name="Zheng C.-J."/>
            <person name="Schuster L."/>
            <person name="Cowan T.M."/>
            <person name="Smanski M.J."/>
            <person name="Chevrette M.G."/>
            <person name="De Carvalho L.P.S."/>
            <person name="Shen B."/>
        </authorList>
    </citation>
    <scope>NUCLEOTIDE SEQUENCE [LARGE SCALE GENOMIC DNA]</scope>
    <source>
        <strain evidence="5 6">NPDC033843</strain>
    </source>
</reference>
<evidence type="ECO:0000313" key="6">
    <source>
        <dbReference type="Proteomes" id="UP001550739"/>
    </source>
</evidence>
<evidence type="ECO:0000256" key="3">
    <source>
        <dbReference type="SAM" id="MobiDB-lite"/>
    </source>
</evidence>
<feature type="region of interest" description="Disordered" evidence="3">
    <location>
        <begin position="1"/>
        <end position="37"/>
    </location>
</feature>
<accession>A0ABV2ZLI8</accession>